<feature type="transmembrane region" description="Helical" evidence="7">
    <location>
        <begin position="588"/>
        <end position="607"/>
    </location>
</feature>
<name>A0A4V6PSM5_9ACTN</name>
<protein>
    <submittedName>
        <fullName evidence="9">RND superfamily putative drug exporter</fullName>
    </submittedName>
</protein>
<evidence type="ECO:0000313" key="10">
    <source>
        <dbReference type="Proteomes" id="UP000295388"/>
    </source>
</evidence>
<keyword evidence="3" id="KW-1003">Cell membrane</keyword>
<keyword evidence="6 7" id="KW-0472">Membrane</keyword>
<dbReference type="OrthoDB" id="7051771at2"/>
<feature type="transmembrane region" description="Helical" evidence="7">
    <location>
        <begin position="230"/>
        <end position="250"/>
    </location>
</feature>
<feature type="transmembrane region" description="Helical" evidence="7">
    <location>
        <begin position="203"/>
        <end position="224"/>
    </location>
</feature>
<comment type="subcellular location">
    <subcellularLocation>
        <location evidence="1">Cell membrane</location>
        <topology evidence="1">Multi-pass membrane protein</topology>
    </subcellularLocation>
</comment>
<dbReference type="EMBL" id="SNWQ01000036">
    <property type="protein sequence ID" value="TDO30628.1"/>
    <property type="molecule type" value="Genomic_DNA"/>
</dbReference>
<gene>
    <name evidence="9" type="ORF">EV643_13610</name>
</gene>
<comment type="similarity">
    <text evidence="2">Belongs to the resistance-nodulation-cell division (RND) (TC 2.A.6) family. MmpL subfamily.</text>
</comment>
<evidence type="ECO:0000259" key="8">
    <source>
        <dbReference type="PROSITE" id="PS50156"/>
    </source>
</evidence>
<reference evidence="9 10" key="1">
    <citation type="submission" date="2019-03" db="EMBL/GenBank/DDBJ databases">
        <title>Genomic Encyclopedia of Type Strains, Phase III (KMG-III): the genomes of soil and plant-associated and newly described type strains.</title>
        <authorList>
            <person name="Whitman W."/>
        </authorList>
    </citation>
    <scope>NUCLEOTIDE SEQUENCE [LARGE SCALE GENOMIC DNA]</scope>
    <source>
        <strain evidence="9 10">VKM Ac-2527</strain>
    </source>
</reference>
<feature type="domain" description="SSD" evidence="8">
    <location>
        <begin position="526"/>
        <end position="691"/>
    </location>
</feature>
<feature type="transmembrane region" description="Helical" evidence="7">
    <location>
        <begin position="526"/>
        <end position="547"/>
    </location>
</feature>
<feature type="transmembrane region" description="Helical" evidence="7">
    <location>
        <begin position="271"/>
        <end position="297"/>
    </location>
</feature>
<feature type="transmembrane region" description="Helical" evidence="7">
    <location>
        <begin position="179"/>
        <end position="198"/>
    </location>
</feature>
<evidence type="ECO:0000256" key="4">
    <source>
        <dbReference type="ARBA" id="ARBA00022692"/>
    </source>
</evidence>
<dbReference type="SUPFAM" id="SSF82866">
    <property type="entry name" value="Multidrug efflux transporter AcrB transmembrane domain"/>
    <property type="match status" value="2"/>
</dbReference>
<dbReference type="PANTHER" id="PTHR33406:SF11">
    <property type="entry name" value="MEMBRANE PROTEIN SCO6666-RELATED"/>
    <property type="match status" value="1"/>
</dbReference>
<evidence type="ECO:0000256" key="7">
    <source>
        <dbReference type="SAM" id="Phobius"/>
    </source>
</evidence>
<evidence type="ECO:0000256" key="2">
    <source>
        <dbReference type="ARBA" id="ARBA00010157"/>
    </source>
</evidence>
<feature type="transmembrane region" description="Helical" evidence="7">
    <location>
        <begin position="303"/>
        <end position="329"/>
    </location>
</feature>
<feature type="transmembrane region" description="Helical" evidence="7">
    <location>
        <begin position="554"/>
        <end position="576"/>
    </location>
</feature>
<dbReference type="Pfam" id="PF03176">
    <property type="entry name" value="MMPL"/>
    <property type="match status" value="2"/>
</dbReference>
<evidence type="ECO:0000256" key="1">
    <source>
        <dbReference type="ARBA" id="ARBA00004651"/>
    </source>
</evidence>
<evidence type="ECO:0000256" key="6">
    <source>
        <dbReference type="ARBA" id="ARBA00023136"/>
    </source>
</evidence>
<keyword evidence="4 7" id="KW-0812">Transmembrane</keyword>
<dbReference type="InterPro" id="IPR000731">
    <property type="entry name" value="SSD"/>
</dbReference>
<feature type="transmembrane region" description="Helical" evidence="7">
    <location>
        <begin position="368"/>
        <end position="386"/>
    </location>
</feature>
<dbReference type="InterPro" id="IPR050545">
    <property type="entry name" value="Mycobact_MmpL"/>
</dbReference>
<evidence type="ECO:0000256" key="5">
    <source>
        <dbReference type="ARBA" id="ARBA00022989"/>
    </source>
</evidence>
<dbReference type="Gene3D" id="1.20.1640.10">
    <property type="entry name" value="Multidrug efflux transporter AcrB transmembrane domain"/>
    <property type="match status" value="2"/>
</dbReference>
<dbReference type="GO" id="GO:0005886">
    <property type="term" value="C:plasma membrane"/>
    <property type="evidence" value="ECO:0007669"/>
    <property type="project" value="UniProtKB-SubCell"/>
</dbReference>
<dbReference type="PANTHER" id="PTHR33406">
    <property type="entry name" value="MEMBRANE PROTEIN MJ1562-RELATED"/>
    <property type="match status" value="1"/>
</dbReference>
<dbReference type="InterPro" id="IPR004869">
    <property type="entry name" value="MMPL_dom"/>
</dbReference>
<dbReference type="RefSeq" id="WP_133805541.1">
    <property type="nucleotide sequence ID" value="NZ_SNWQ01000036.1"/>
</dbReference>
<evidence type="ECO:0000256" key="3">
    <source>
        <dbReference type="ARBA" id="ARBA00022475"/>
    </source>
</evidence>
<keyword evidence="10" id="KW-1185">Reference proteome</keyword>
<evidence type="ECO:0000313" key="9">
    <source>
        <dbReference type="EMBL" id="TDO30628.1"/>
    </source>
</evidence>
<keyword evidence="5 7" id="KW-1133">Transmembrane helix</keyword>
<sequence>MATLLYRLGRFCYRHRWQVTSIWALVLVLAGVGAGTLSGQMSNSFTVPGTEAQQAINQLADRFPQANVGGATARVVFVAPSGTTLAQPTNRAAVGQVVAAMTAAPQVGTVTDPFKTAAISTDGRYAIAQVSYKVQGTELTNADRTALEQSFEAGRTAGLTVEAGGDALRPSEAAGAAEGIGVLIAALVLVITFGSLIAAGLPLLTAIVGVGVGIAGITTLSGFADINANSLILALMLGLAVGIDYALFIVSRFRHELLEGSDGQRAAGRAVGTAGSAVVFAGLTVIIALAGLTVVGVPVLASMGLAAAGTVAVAVLIAITLIPALLAFTGRRVLGRKLRHRTAIGQESNQGRTPMGERWARLVTRRRIPILIVALLGLGAVTMPMTDLRLGLPDDGMAAVDTTQRKAYDLISEGFGPGLNGPLTVVVSTTDASTTTTAATETAATIKALPDVAAVTPAVLSPDGTTALLSVIPASAPTDQKTTDLVHAIRAEQTTLYHQTGAEVTVTGQTALNIDVSNKIGDALPLYLAIIVGLAMLLLMVVFRSVLVPLKATLGFLLSTAATFGAVVAVFQWGWLGSILGVTETGPIMSLLPVLLVGILFGLAMDYQVFLVTRMREDYTHSADAQAAVVTGVRHGARVVSAAAIIMISVFGGFILSPDVLVKSIGFALAFGVLVDAFVVRMTIVPAVMSLLGNAAWWLPRWLGRVLPRVDIEGEALDHSAATPDTTDTPVAEPVH</sequence>
<accession>A0A4V6PSM5</accession>
<feature type="transmembrane region" description="Helical" evidence="7">
    <location>
        <begin position="639"/>
        <end position="658"/>
    </location>
</feature>
<dbReference type="PROSITE" id="PS50156">
    <property type="entry name" value="SSD"/>
    <property type="match status" value="2"/>
</dbReference>
<comment type="caution">
    <text evidence="9">The sequence shown here is derived from an EMBL/GenBank/DDBJ whole genome shotgun (WGS) entry which is preliminary data.</text>
</comment>
<feature type="transmembrane region" description="Helical" evidence="7">
    <location>
        <begin position="678"/>
        <end position="699"/>
    </location>
</feature>
<feature type="domain" description="SSD" evidence="8">
    <location>
        <begin position="181"/>
        <end position="328"/>
    </location>
</feature>
<dbReference type="Proteomes" id="UP000295388">
    <property type="component" value="Unassembled WGS sequence"/>
</dbReference>
<proteinExistence type="inferred from homology"/>
<dbReference type="AlphaFoldDB" id="A0A4V6PSM5"/>
<organism evidence="9 10">
    <name type="scientific">Kribbella caucasensis</name>
    <dbReference type="NCBI Taxonomy" id="2512215"/>
    <lineage>
        <taxon>Bacteria</taxon>
        <taxon>Bacillati</taxon>
        <taxon>Actinomycetota</taxon>
        <taxon>Actinomycetes</taxon>
        <taxon>Propionibacteriales</taxon>
        <taxon>Kribbellaceae</taxon>
        <taxon>Kribbella</taxon>
    </lineage>
</organism>